<feature type="transmembrane region" description="Helical" evidence="1">
    <location>
        <begin position="12"/>
        <end position="31"/>
    </location>
</feature>
<evidence type="ECO:0000256" key="1">
    <source>
        <dbReference type="SAM" id="Phobius"/>
    </source>
</evidence>
<organism evidence="2 3">
    <name type="scientific">Halomonas icarae</name>
    <dbReference type="NCBI Taxonomy" id="2691040"/>
    <lineage>
        <taxon>Bacteria</taxon>
        <taxon>Pseudomonadati</taxon>
        <taxon>Pseudomonadota</taxon>
        <taxon>Gammaproteobacteria</taxon>
        <taxon>Oceanospirillales</taxon>
        <taxon>Halomonadaceae</taxon>
        <taxon>Halomonas</taxon>
    </lineage>
</organism>
<comment type="caution">
    <text evidence="2">The sequence shown here is derived from an EMBL/GenBank/DDBJ whole genome shotgun (WGS) entry which is preliminary data.</text>
</comment>
<feature type="transmembrane region" description="Helical" evidence="1">
    <location>
        <begin position="37"/>
        <end position="57"/>
    </location>
</feature>
<sequence>MDSITRRLARIWKTSTSLALAILSAFILATAHFTNVSLAGIATFGLLLVALQALSFTREQSNEWRRKAIHEMAQNTEHQYTKIASKVFSMLYWAKLFRSGTHKFHDITPLDEDEIKEAYKLAENLEIINSHLKSINIKDIDYTINIFHHAISLSMIRNALDRNGSYKEEIITQASEDFIAAFDTFNNSVLNRHGKGLPGQPTEMRFISYIRDINQIGITHAD</sequence>
<proteinExistence type="predicted"/>
<evidence type="ECO:0008006" key="4">
    <source>
        <dbReference type="Google" id="ProtNLM"/>
    </source>
</evidence>
<protein>
    <recommendedName>
        <fullName evidence="4">DUF4760 domain-containing protein</fullName>
    </recommendedName>
</protein>
<dbReference type="Proteomes" id="UP000448235">
    <property type="component" value="Unassembled WGS sequence"/>
</dbReference>
<reference evidence="2 3" key="1">
    <citation type="submission" date="2019-12" db="EMBL/GenBank/DDBJ databases">
        <title>Draft genome sequencing of Halomonas icarensis D1-1.</title>
        <authorList>
            <person name="Pandiyan K."/>
            <person name="Kushwaha P."/>
            <person name="Gowdham M."/>
            <person name="Chakdar H."/>
            <person name="Singh A."/>
            <person name="Kumar M."/>
            <person name="Saxena A.K."/>
        </authorList>
    </citation>
    <scope>NUCLEOTIDE SEQUENCE [LARGE SCALE GENOMIC DNA]</scope>
    <source>
        <strain evidence="2 3">D1-1</strain>
    </source>
</reference>
<dbReference type="AlphaFoldDB" id="A0A7X4W1T1"/>
<accession>A0A7X4W1T1</accession>
<keyword evidence="3" id="KW-1185">Reference proteome</keyword>
<evidence type="ECO:0000313" key="3">
    <source>
        <dbReference type="Proteomes" id="UP000448235"/>
    </source>
</evidence>
<keyword evidence="1" id="KW-0812">Transmembrane</keyword>
<evidence type="ECO:0000313" key="2">
    <source>
        <dbReference type="EMBL" id="NAW14336.1"/>
    </source>
</evidence>
<dbReference type="RefSeq" id="WP_161424417.1">
    <property type="nucleotide sequence ID" value="NZ_JARWMY010000036.1"/>
</dbReference>
<dbReference type="EMBL" id="WUTS01000016">
    <property type="protein sequence ID" value="NAW14336.1"/>
    <property type="molecule type" value="Genomic_DNA"/>
</dbReference>
<keyword evidence="1" id="KW-1133">Transmembrane helix</keyword>
<name>A0A7X4W1T1_9GAMM</name>
<gene>
    <name evidence="2" type="ORF">GRB80_16025</name>
</gene>
<keyword evidence="1" id="KW-0472">Membrane</keyword>